<reference evidence="1" key="1">
    <citation type="submission" date="2021-06" db="EMBL/GenBank/DDBJ databases">
        <authorList>
            <person name="Kallberg Y."/>
            <person name="Tangrot J."/>
            <person name="Rosling A."/>
        </authorList>
    </citation>
    <scope>NUCLEOTIDE SEQUENCE</scope>
    <source>
        <strain evidence="1">CL356</strain>
    </source>
</reference>
<protein>
    <submittedName>
        <fullName evidence="1">13967_t:CDS:1</fullName>
    </submittedName>
</protein>
<keyword evidence="2" id="KW-1185">Reference proteome</keyword>
<organism evidence="1 2">
    <name type="scientific">Acaulospora colombiana</name>
    <dbReference type="NCBI Taxonomy" id="27376"/>
    <lineage>
        <taxon>Eukaryota</taxon>
        <taxon>Fungi</taxon>
        <taxon>Fungi incertae sedis</taxon>
        <taxon>Mucoromycota</taxon>
        <taxon>Glomeromycotina</taxon>
        <taxon>Glomeromycetes</taxon>
        <taxon>Diversisporales</taxon>
        <taxon>Acaulosporaceae</taxon>
        <taxon>Acaulospora</taxon>
    </lineage>
</organism>
<accession>A0ACA9MEK7</accession>
<evidence type="ECO:0000313" key="1">
    <source>
        <dbReference type="EMBL" id="CAG8587315.1"/>
    </source>
</evidence>
<evidence type="ECO:0000313" key="2">
    <source>
        <dbReference type="Proteomes" id="UP000789525"/>
    </source>
</evidence>
<dbReference type="EMBL" id="CAJVPT010012398">
    <property type="protein sequence ID" value="CAG8587315.1"/>
    <property type="molecule type" value="Genomic_DNA"/>
</dbReference>
<name>A0ACA9MEK7_9GLOM</name>
<proteinExistence type="predicted"/>
<dbReference type="Proteomes" id="UP000789525">
    <property type="component" value="Unassembled WGS sequence"/>
</dbReference>
<sequence>MSPNARVRTHIVQLATHAQLGETNKLPSRDGEHCGLEIGRLGDEALLGLFKVDHVPNSIENACSQMSTPMMGTPSVKAHVRGVAEGANDPKSRLIASASGPSLRTPPTALGSDEPYLDAEGAREQRGLTATVELDGGLESDPLLGGAGSRIGLFSLVQGVDIGLMVFLMVEDHDLLDNVWLEGIVGVREGWKRLIRTVSGRSVHKKSNNLRGSWLLLAKNR</sequence>
<gene>
    <name evidence="1" type="ORF">ACOLOM_LOCUS6196</name>
</gene>
<comment type="caution">
    <text evidence="1">The sequence shown here is derived from an EMBL/GenBank/DDBJ whole genome shotgun (WGS) entry which is preliminary data.</text>
</comment>